<feature type="binding site" evidence="1">
    <location>
        <position position="139"/>
    </location>
    <ligand>
        <name>Mg(2+)</name>
        <dbReference type="ChEBI" id="CHEBI:18420"/>
        <label>1</label>
    </ligand>
</feature>
<dbReference type="PIRSF" id="PIRSF005303">
    <property type="entry name" value="Thiam_monoph_kin"/>
    <property type="match status" value="1"/>
</dbReference>
<protein>
    <recommendedName>
        <fullName evidence="1">Thiamine-monophosphate kinase</fullName>
        <shortName evidence="1">TMP kinase</shortName>
        <shortName evidence="1">Thiamine-phosphate kinase</shortName>
        <ecNumber evidence="1">2.7.4.16</ecNumber>
    </recommendedName>
</protein>
<feature type="binding site" evidence="1">
    <location>
        <position position="47"/>
    </location>
    <ligand>
        <name>Mg(2+)</name>
        <dbReference type="ChEBI" id="CHEBI:18420"/>
        <label>4</label>
    </ligand>
</feature>
<dbReference type="PANTHER" id="PTHR30270">
    <property type="entry name" value="THIAMINE-MONOPHOSPHATE KINASE"/>
    <property type="match status" value="1"/>
</dbReference>
<dbReference type="PANTHER" id="PTHR30270:SF0">
    <property type="entry name" value="THIAMINE-MONOPHOSPHATE KINASE"/>
    <property type="match status" value="1"/>
</dbReference>
<feature type="binding site" evidence="1">
    <location>
        <position position="322"/>
    </location>
    <ligand>
        <name>substrate</name>
    </ligand>
</feature>
<evidence type="ECO:0000259" key="4">
    <source>
        <dbReference type="Pfam" id="PF02769"/>
    </source>
</evidence>
<feature type="binding site" evidence="1">
    <location>
        <position position="91"/>
    </location>
    <ligand>
        <name>Mg(2+)</name>
        <dbReference type="ChEBI" id="CHEBI:18420"/>
        <label>2</label>
    </ligand>
</feature>
<feature type="binding site" evidence="1">
    <location>
        <position position="91"/>
    </location>
    <ligand>
        <name>Mg(2+)</name>
        <dbReference type="ChEBI" id="CHEBI:18420"/>
        <label>4</label>
    </ligand>
</feature>
<dbReference type="NCBIfam" id="TIGR01379">
    <property type="entry name" value="thiL"/>
    <property type="match status" value="1"/>
</dbReference>
<dbReference type="Pfam" id="PF02769">
    <property type="entry name" value="AIRS_C"/>
    <property type="match status" value="1"/>
</dbReference>
<dbReference type="InterPro" id="IPR010918">
    <property type="entry name" value="PurM-like_C_dom"/>
</dbReference>
<feature type="binding site" evidence="1">
    <location>
        <position position="61"/>
    </location>
    <ligand>
        <name>Mg(2+)</name>
        <dbReference type="ChEBI" id="CHEBI:18420"/>
        <label>1</label>
    </ligand>
</feature>
<keyword evidence="1" id="KW-0460">Magnesium</keyword>
<dbReference type="Gene3D" id="3.90.650.10">
    <property type="entry name" value="PurM-like C-terminal domain"/>
    <property type="match status" value="1"/>
</dbReference>
<feature type="binding site" evidence="1">
    <location>
        <position position="62"/>
    </location>
    <ligand>
        <name>Mg(2+)</name>
        <dbReference type="ChEBI" id="CHEBI:18420"/>
        <label>1</label>
    </ligand>
</feature>
<dbReference type="CDD" id="cd02194">
    <property type="entry name" value="ThiL"/>
    <property type="match status" value="1"/>
</dbReference>
<comment type="miscellaneous">
    <text evidence="1">Reaction mechanism of ThiL seems to utilize a direct, inline transfer of the gamma-phosphate of ATP to TMP rather than a phosphorylated enzyme intermediate.</text>
</comment>
<feature type="binding site" evidence="1">
    <location>
        <position position="69"/>
    </location>
    <ligand>
        <name>substrate</name>
    </ligand>
</feature>
<comment type="caution">
    <text evidence="1">Lacks conserved residue(s) required for the propagation of feature annotation.</text>
</comment>
<feature type="binding site" evidence="1">
    <location>
        <begin position="138"/>
        <end position="139"/>
    </location>
    <ligand>
        <name>ATP</name>
        <dbReference type="ChEBI" id="CHEBI:30616"/>
    </ligand>
</feature>
<dbReference type="InterPro" id="IPR016188">
    <property type="entry name" value="PurM-like_N"/>
</dbReference>
<dbReference type="EC" id="2.7.4.16" evidence="1"/>
<evidence type="ECO:0000256" key="2">
    <source>
        <dbReference type="SAM" id="MobiDB-lite"/>
    </source>
</evidence>
<evidence type="ECO:0000313" key="5">
    <source>
        <dbReference type="EMBL" id="MCP2161026.1"/>
    </source>
</evidence>
<reference evidence="5 6" key="1">
    <citation type="submission" date="2022-06" db="EMBL/GenBank/DDBJ databases">
        <title>Genomic Encyclopedia of Archaeal and Bacterial Type Strains, Phase II (KMG-II): from individual species to whole genera.</title>
        <authorList>
            <person name="Goeker M."/>
        </authorList>
    </citation>
    <scope>NUCLEOTIDE SEQUENCE [LARGE SCALE GENOMIC DNA]</scope>
    <source>
        <strain evidence="5 6">DSM 45037</strain>
    </source>
</reference>
<name>A0ABT1H1K9_9NOCA</name>
<gene>
    <name evidence="1" type="primary">thiL</name>
    <name evidence="5" type="ORF">LX12_002221</name>
</gene>
<dbReference type="SUPFAM" id="SSF55326">
    <property type="entry name" value="PurM N-terminal domain-like"/>
    <property type="match status" value="1"/>
</dbReference>
<comment type="catalytic activity">
    <reaction evidence="1">
        <text>thiamine phosphate + ATP = thiamine diphosphate + ADP</text>
        <dbReference type="Rhea" id="RHEA:15913"/>
        <dbReference type="ChEBI" id="CHEBI:30616"/>
        <dbReference type="ChEBI" id="CHEBI:37575"/>
        <dbReference type="ChEBI" id="CHEBI:58937"/>
        <dbReference type="ChEBI" id="CHEBI:456216"/>
        <dbReference type="EC" id="2.7.4.16"/>
    </reaction>
</comment>
<feature type="binding site" evidence="1">
    <location>
        <position position="226"/>
    </location>
    <ligand>
        <name>Mg(2+)</name>
        <dbReference type="ChEBI" id="CHEBI:18420"/>
        <label>3</label>
    </ligand>
</feature>
<evidence type="ECO:0000313" key="6">
    <source>
        <dbReference type="Proteomes" id="UP001205740"/>
    </source>
</evidence>
<dbReference type="NCBIfam" id="NF004351">
    <property type="entry name" value="PRK05731.1-4"/>
    <property type="match status" value="1"/>
</dbReference>
<feature type="domain" description="PurM-like C-terminal" evidence="4">
    <location>
        <begin position="169"/>
        <end position="259"/>
    </location>
</feature>
<evidence type="ECO:0000256" key="1">
    <source>
        <dbReference type="HAMAP-Rule" id="MF_02128"/>
    </source>
</evidence>
<feature type="binding site" evidence="1">
    <location>
        <position position="60"/>
    </location>
    <ligand>
        <name>Mg(2+)</name>
        <dbReference type="ChEBI" id="CHEBI:18420"/>
        <label>4</label>
    </ligand>
</feature>
<feature type="binding site" evidence="1">
    <location>
        <position position="229"/>
    </location>
    <ligand>
        <name>Mg(2+)</name>
        <dbReference type="ChEBI" id="CHEBI:18420"/>
        <label>5</label>
    </ligand>
</feature>
<feature type="domain" description="PurM-like N-terminal" evidence="3">
    <location>
        <begin position="45"/>
        <end position="155"/>
    </location>
</feature>
<keyword evidence="1" id="KW-0479">Metal-binding</keyword>
<comment type="function">
    <text evidence="1">Catalyzes the ATP-dependent phosphorylation of thiamine-monophosphate (TMP) to form thiamine-pyrophosphate (TPP), the active form of vitamin B1.</text>
</comment>
<comment type="pathway">
    <text evidence="1">Cofactor biosynthesis; thiamine diphosphate biosynthesis; thiamine diphosphate from thiamine phosphate: step 1/1.</text>
</comment>
<dbReference type="GO" id="GO:0016301">
    <property type="term" value="F:kinase activity"/>
    <property type="evidence" value="ECO:0007669"/>
    <property type="project" value="UniProtKB-KW"/>
</dbReference>
<keyword evidence="1" id="KW-0547">Nucleotide-binding</keyword>
<feature type="binding site" evidence="1">
    <location>
        <position position="91"/>
    </location>
    <ligand>
        <name>Mg(2+)</name>
        <dbReference type="ChEBI" id="CHEBI:18420"/>
        <label>3</label>
    </ligand>
</feature>
<feature type="binding site" evidence="1">
    <location>
        <position position="228"/>
    </location>
    <ligand>
        <name>ATP</name>
        <dbReference type="ChEBI" id="CHEBI:30616"/>
    </ligand>
</feature>
<keyword evidence="1 5" id="KW-0418">Kinase</keyword>
<sequence>MDEQSWRDSTVAEVGERDILARLRAVAQQRRPQAPAADPVVVGPGDDAATLTVRPDLVVSTDTVVQDRHFRLEWSSPYDVGRRATVQAAADVAAMGAAGVGVVVSLGCPSTTPVGVLLDIDDGITTAAADWGVPVVGGDLVATAEIVVTVTVLGTTAGRPATRLDGAAIGDRLALSGPVGSSAAGLALLVAGVEDHPDLVAVHRVPDVDLAQGVVAAAHGATSMTDVSDGLVEELLTMTAAAGVAMDVDSSRIPRDPDLARAADVLGVDPLEWVLGGGEDHQLLATFGGPVPDGWSEIGVVVPARDDDPVRIDGRGPQVHGWSSFGDAPASDAGSPTAHG</sequence>
<keyword evidence="1" id="KW-0067">ATP-binding</keyword>
<dbReference type="EMBL" id="JAMTCG010000004">
    <property type="protein sequence ID" value="MCP2161026.1"/>
    <property type="molecule type" value="Genomic_DNA"/>
</dbReference>
<feature type="region of interest" description="Disordered" evidence="2">
    <location>
        <begin position="306"/>
        <end position="340"/>
    </location>
</feature>
<keyword evidence="1" id="KW-0784">Thiamine biosynthesis</keyword>
<feature type="binding site" evidence="1">
    <location>
        <position position="47"/>
    </location>
    <ligand>
        <name>Mg(2+)</name>
        <dbReference type="ChEBI" id="CHEBI:18420"/>
        <label>3</label>
    </ligand>
</feature>
<feature type="binding site" evidence="1">
    <location>
        <position position="163"/>
    </location>
    <ligand>
        <name>ATP</name>
        <dbReference type="ChEBI" id="CHEBI:30616"/>
    </ligand>
</feature>
<keyword evidence="6" id="KW-1185">Reference proteome</keyword>
<dbReference type="RefSeq" id="WP_253654628.1">
    <property type="nucleotide sequence ID" value="NZ_BAAAOE010000002.1"/>
</dbReference>
<dbReference type="Gene3D" id="3.30.1330.10">
    <property type="entry name" value="PurM-like, N-terminal domain"/>
    <property type="match status" value="1"/>
</dbReference>
<comment type="similarity">
    <text evidence="1">Belongs to the thiamine-monophosphate kinase family.</text>
</comment>
<dbReference type="Pfam" id="PF00586">
    <property type="entry name" value="AIRS"/>
    <property type="match status" value="1"/>
</dbReference>
<dbReference type="InterPro" id="IPR036921">
    <property type="entry name" value="PurM-like_N_sf"/>
</dbReference>
<comment type="caution">
    <text evidence="5">The sequence shown here is derived from an EMBL/GenBank/DDBJ whole genome shotgun (WGS) entry which is preliminary data.</text>
</comment>
<dbReference type="SUPFAM" id="SSF56042">
    <property type="entry name" value="PurM C-terminal domain-like"/>
    <property type="match status" value="1"/>
</dbReference>
<proteinExistence type="inferred from homology"/>
<dbReference type="InterPro" id="IPR006283">
    <property type="entry name" value="ThiL-like"/>
</dbReference>
<keyword evidence="1" id="KW-0808">Transferase</keyword>
<organism evidence="5 6">
    <name type="scientific">Williamsia serinedens</name>
    <dbReference type="NCBI Taxonomy" id="391736"/>
    <lineage>
        <taxon>Bacteria</taxon>
        <taxon>Bacillati</taxon>
        <taxon>Actinomycetota</taxon>
        <taxon>Actinomycetes</taxon>
        <taxon>Mycobacteriales</taxon>
        <taxon>Nocardiaceae</taxon>
        <taxon>Williamsia</taxon>
    </lineage>
</organism>
<accession>A0ABT1H1K9</accession>
<feature type="binding site" evidence="1">
    <location>
        <position position="62"/>
    </location>
    <ligand>
        <name>Mg(2+)</name>
        <dbReference type="ChEBI" id="CHEBI:18420"/>
        <label>2</label>
    </ligand>
</feature>
<evidence type="ECO:0000259" key="3">
    <source>
        <dbReference type="Pfam" id="PF00586"/>
    </source>
</evidence>
<feature type="binding site" evidence="1">
    <location>
        <position position="279"/>
    </location>
    <ligand>
        <name>substrate</name>
    </ligand>
</feature>
<dbReference type="Proteomes" id="UP001205740">
    <property type="component" value="Unassembled WGS sequence"/>
</dbReference>
<dbReference type="HAMAP" id="MF_02128">
    <property type="entry name" value="TMP_kinase"/>
    <property type="match status" value="1"/>
</dbReference>
<dbReference type="InterPro" id="IPR036676">
    <property type="entry name" value="PurM-like_C_sf"/>
</dbReference>